<feature type="region of interest" description="Disordered" evidence="1">
    <location>
        <begin position="74"/>
        <end position="101"/>
    </location>
</feature>
<keyword evidence="2" id="KW-1133">Transmembrane helix</keyword>
<feature type="transmembrane region" description="Helical" evidence="2">
    <location>
        <begin position="326"/>
        <end position="347"/>
    </location>
</feature>
<keyword evidence="2" id="KW-0472">Membrane</keyword>
<keyword evidence="4" id="KW-1185">Reference proteome</keyword>
<proteinExistence type="predicted"/>
<feature type="transmembrane region" description="Helical" evidence="2">
    <location>
        <begin position="260"/>
        <end position="280"/>
    </location>
</feature>
<gene>
    <name evidence="3" type="ORF">KFE25_006277</name>
</gene>
<keyword evidence="2" id="KW-0812">Transmembrane</keyword>
<reference evidence="3" key="1">
    <citation type="submission" date="2021-05" db="EMBL/GenBank/DDBJ databases">
        <title>The genome of the haptophyte Pavlova lutheri (Diacronema luteri, Pavlovales) - a model for lipid biosynthesis in eukaryotic algae.</title>
        <authorList>
            <person name="Hulatt C.J."/>
            <person name="Posewitz M.C."/>
        </authorList>
    </citation>
    <scope>NUCLEOTIDE SEQUENCE</scope>
    <source>
        <strain evidence="3">NIVA-4/92</strain>
    </source>
</reference>
<evidence type="ECO:0000256" key="1">
    <source>
        <dbReference type="SAM" id="MobiDB-lite"/>
    </source>
</evidence>
<evidence type="ECO:0000313" key="3">
    <source>
        <dbReference type="EMBL" id="KAG8469822.1"/>
    </source>
</evidence>
<dbReference type="EMBL" id="JAGTXO010000002">
    <property type="protein sequence ID" value="KAG8469822.1"/>
    <property type="molecule type" value="Genomic_DNA"/>
</dbReference>
<name>A0A8J6CCE9_DIALT</name>
<organism evidence="3 4">
    <name type="scientific">Diacronema lutheri</name>
    <name type="common">Unicellular marine alga</name>
    <name type="synonym">Monochrysis lutheri</name>
    <dbReference type="NCBI Taxonomy" id="2081491"/>
    <lineage>
        <taxon>Eukaryota</taxon>
        <taxon>Haptista</taxon>
        <taxon>Haptophyta</taxon>
        <taxon>Pavlovophyceae</taxon>
        <taxon>Pavlovales</taxon>
        <taxon>Pavlovaceae</taxon>
        <taxon>Diacronema</taxon>
    </lineage>
</organism>
<sequence>MVEGPHRLYLRARHTLDVAHVLKVLRDSYHEAIILAFEAASAERARAPARAAGAGGAGVVGALFGRLWPAASTAGGGGEDGTRVGNASHGLPPANRSVDPTRAERRLRDAGLARFVARAFGGGGAQPTSTLQAAAGGSEAGTEARTMTESIESWAGGSTGPREARFLCAEEATELALVRAHSDGAVAADADADADAYADADAAAPTRDESYDALDEDKAEGERAALSTARACTREASLVDLFDAALAQAAARQWRLSVPLLAAACALLAGSAYAQLAVQIKPGWESASESTALLRADAFAVAYLAAAIALMLALQPTRSFLPLVRVAAQALALLYGSALLVSTRTFALRFVNARGAQAELVAEAGADVRAHAALLAAAVGWEPLLVLPMLAGSFANITQALWRHGKDVGSLSYCLFLTVGVASCGEVCGVVAKRLLLGWLTGGRGATVVLATVVRTAVKGSLSSLLLWPRFRSVAHGLLAGALTSIGVSTQPQAPLAPLLGFGSAAVPQPSDLLADARAALRPLRAGDGGAARGEVDEEGLCAVLGGAAGAFDEPPAGHHAPDGPDGADAQPLHFVVHSAGDAARDKAAALARWARDLERPPRLVIDRVPTGQSCASLDDKERQLALATASLGLCSRLVVVAGPAFADSLWAVALLHAWTCLGRSADDATLVLAVPAPNAAARAAGADAAAAAAAGRAVLESFDAFAVMYARADAEGAESAAASSCAQLTLAVELATASAYNECVRAFVPLVHAQLCLLERAADGTAEAAHERAAPPVEPAVLALGALSEAHAEARLAAFAAPPALRRSGSGSSGSSGSAADAEPTFISHLRLAGAAQALVAAFGLRHAVPTSGPFVPLPLKGGAVARAAAVRRELCRRLSSRSSEESPARESPAREPMQTTPAAMLAPLAPRRRFEEDWAQQPLLSRTLASQ</sequence>
<feature type="compositionally biased region" description="Basic and acidic residues" evidence="1">
    <location>
        <begin position="879"/>
        <end position="895"/>
    </location>
</feature>
<evidence type="ECO:0000256" key="2">
    <source>
        <dbReference type="SAM" id="Phobius"/>
    </source>
</evidence>
<evidence type="ECO:0000313" key="4">
    <source>
        <dbReference type="Proteomes" id="UP000751190"/>
    </source>
</evidence>
<feature type="transmembrane region" description="Helical" evidence="2">
    <location>
        <begin position="292"/>
        <end position="314"/>
    </location>
</feature>
<comment type="caution">
    <text evidence="3">The sequence shown here is derived from an EMBL/GenBank/DDBJ whole genome shotgun (WGS) entry which is preliminary data.</text>
</comment>
<feature type="region of interest" description="Disordered" evidence="1">
    <location>
        <begin position="879"/>
        <end position="913"/>
    </location>
</feature>
<dbReference type="AlphaFoldDB" id="A0A8J6CCE9"/>
<accession>A0A8J6CCE9</accession>
<protein>
    <submittedName>
        <fullName evidence="3">Uncharacterized protein</fullName>
    </submittedName>
</protein>
<dbReference type="OrthoDB" id="10671611at2759"/>
<dbReference type="Proteomes" id="UP000751190">
    <property type="component" value="Unassembled WGS sequence"/>
</dbReference>